<comment type="subcellular location">
    <subcellularLocation>
        <location evidence="1">Membrane</location>
        <topology evidence="1">Lipid-anchor</topology>
    </subcellularLocation>
</comment>
<proteinExistence type="inferred from homology"/>
<keyword evidence="6" id="KW-0449">Lipoprotein</keyword>
<evidence type="ECO:0000256" key="6">
    <source>
        <dbReference type="ARBA" id="ARBA00023288"/>
    </source>
</evidence>
<accession>A0ABX6YM76</accession>
<evidence type="ECO:0000256" key="2">
    <source>
        <dbReference type="ARBA" id="ARBA00008973"/>
    </source>
</evidence>
<evidence type="ECO:0000313" key="8">
    <source>
        <dbReference type="Proteomes" id="UP000662814"/>
    </source>
</evidence>
<name>A0ABX6YM76_9MICO</name>
<keyword evidence="5" id="KW-0564">Palmitate</keyword>
<dbReference type="InterPro" id="IPR004872">
    <property type="entry name" value="Lipoprotein_NlpA"/>
</dbReference>
<evidence type="ECO:0000313" key="7">
    <source>
        <dbReference type="EMBL" id="QPZ39481.1"/>
    </source>
</evidence>
<evidence type="ECO:0000256" key="3">
    <source>
        <dbReference type="ARBA" id="ARBA00022729"/>
    </source>
</evidence>
<keyword evidence="4" id="KW-0472">Membrane</keyword>
<dbReference type="PANTHER" id="PTHR30429">
    <property type="entry name" value="D-METHIONINE-BINDING LIPOPROTEIN METQ"/>
    <property type="match status" value="1"/>
</dbReference>
<evidence type="ECO:0000256" key="5">
    <source>
        <dbReference type="ARBA" id="ARBA00023139"/>
    </source>
</evidence>
<dbReference type="Pfam" id="PF03180">
    <property type="entry name" value="Lipoprotein_9"/>
    <property type="match status" value="1"/>
</dbReference>
<comment type="similarity">
    <text evidence="2">Belongs to the NlpA lipoprotein family.</text>
</comment>
<dbReference type="EMBL" id="CP061169">
    <property type="protein sequence ID" value="QPZ39481.1"/>
    <property type="molecule type" value="Genomic_DNA"/>
</dbReference>
<gene>
    <name evidence="7" type="ORF">HCR76_05330</name>
</gene>
<evidence type="ECO:0000256" key="1">
    <source>
        <dbReference type="ARBA" id="ARBA00004635"/>
    </source>
</evidence>
<keyword evidence="8" id="KW-1185">Reference proteome</keyword>
<dbReference type="Proteomes" id="UP000662814">
    <property type="component" value="Chromosome"/>
</dbReference>
<protein>
    <submittedName>
        <fullName evidence="7">Methionine ABC transporter substrate-binding protein</fullName>
    </submittedName>
</protein>
<keyword evidence="3" id="KW-0732">Signal</keyword>
<sequence>MRICVSRAKKLHFTLLQPDFVRAETLLTVEAFPSSKGLPVSKKKIFAALAALPLIATLAACSSTGAEASAEKGTADNPVKIGVVGASDPYWETYTQAAADEGITVEIVDFGEYTQPNPALSEGDIDINQFQHVIYLAQYNEASGDDLTPIGATAIYPLGLYSTQYDSVEDIPDGAEVAVPNDESNQARGLLVLQSAGLIELKGGGSVFSTVADVDESASRVKVTALEASLTPTSLPDVAAAIINNDFIEDSGLKASDAIAQDDPADPNAVPYINIFVTKAEDADNEVYNKLVEIYHNSQDVLDGVQKTAGGTAQFVDTSAKDLQASLDEVVADIKDQG</sequence>
<dbReference type="SUPFAM" id="SSF53850">
    <property type="entry name" value="Periplasmic binding protein-like II"/>
    <property type="match status" value="1"/>
</dbReference>
<reference evidence="7 8" key="1">
    <citation type="submission" date="2020-12" db="EMBL/GenBank/DDBJ databases">
        <title>Microbacterium sp. HY060.</title>
        <authorList>
            <person name="Zhou J."/>
        </authorList>
    </citation>
    <scope>NUCLEOTIDE SEQUENCE [LARGE SCALE GENOMIC DNA]</scope>
    <source>
        <strain evidence="7 8">HY60</strain>
    </source>
</reference>
<dbReference type="Gene3D" id="3.40.190.10">
    <property type="entry name" value="Periplasmic binding protein-like II"/>
    <property type="match status" value="2"/>
</dbReference>
<dbReference type="PANTHER" id="PTHR30429:SF3">
    <property type="entry name" value="LIPOPROTEIN"/>
    <property type="match status" value="1"/>
</dbReference>
<organism evidence="7 8">
    <name type="scientific">Paramicrobacterium chengjingii</name>
    <dbReference type="NCBI Taxonomy" id="2769067"/>
    <lineage>
        <taxon>Bacteria</taxon>
        <taxon>Bacillati</taxon>
        <taxon>Actinomycetota</taxon>
        <taxon>Actinomycetes</taxon>
        <taxon>Micrococcales</taxon>
        <taxon>Microbacteriaceae</taxon>
        <taxon>Paramicrobacterium</taxon>
    </lineage>
</organism>
<evidence type="ECO:0000256" key="4">
    <source>
        <dbReference type="ARBA" id="ARBA00023136"/>
    </source>
</evidence>